<dbReference type="Pfam" id="PF00076">
    <property type="entry name" value="RRM_1"/>
    <property type="match status" value="1"/>
</dbReference>
<dbReference type="EMBL" id="NBSK02000004">
    <property type="protein sequence ID" value="KAJ0210767.1"/>
    <property type="molecule type" value="Genomic_DNA"/>
</dbReference>
<dbReference type="SMART" id="SM00360">
    <property type="entry name" value="RRM"/>
    <property type="match status" value="2"/>
</dbReference>
<keyword evidence="1" id="KW-0507">mRNA processing</keyword>
<dbReference type="InterPro" id="IPR012677">
    <property type="entry name" value="Nucleotide-bd_a/b_plait_sf"/>
</dbReference>
<dbReference type="InterPro" id="IPR050825">
    <property type="entry name" value="RBM42_RBP45_47-like"/>
</dbReference>
<comment type="caution">
    <text evidence="6">The sequence shown here is derived from an EMBL/GenBank/DDBJ whole genome shotgun (WGS) entry which is preliminary data.</text>
</comment>
<name>A0A9R1XKB0_LACSA</name>
<dbReference type="AlphaFoldDB" id="A0A9R1XKB0"/>
<dbReference type="Proteomes" id="UP000235145">
    <property type="component" value="Unassembled WGS sequence"/>
</dbReference>
<dbReference type="InterPro" id="IPR000504">
    <property type="entry name" value="RRM_dom"/>
</dbReference>
<evidence type="ECO:0000313" key="7">
    <source>
        <dbReference type="Proteomes" id="UP000235145"/>
    </source>
</evidence>
<dbReference type="InterPro" id="IPR035979">
    <property type="entry name" value="RBD_domain_sf"/>
</dbReference>
<evidence type="ECO:0000256" key="4">
    <source>
        <dbReference type="PROSITE-ProRule" id="PRU00176"/>
    </source>
</evidence>
<dbReference type="PROSITE" id="PS50102">
    <property type="entry name" value="RRM"/>
    <property type="match status" value="1"/>
</dbReference>
<dbReference type="GO" id="GO:0003729">
    <property type="term" value="F:mRNA binding"/>
    <property type="evidence" value="ECO:0000318"/>
    <property type="project" value="GO_Central"/>
</dbReference>
<feature type="domain" description="RRM" evidence="5">
    <location>
        <begin position="42"/>
        <end position="135"/>
    </location>
</feature>
<sequence length="232" mass="26147">MEAPGGQQQWMMTTKLQPQYAYGAPPPPSQPYHHPSSHEEICTLWIGDLPYWADKFYLHSWFAATNDVLRILNKTFHIQYPSVRGAKVVTDPNKGRSKGYGFVKFVDEMERNRAMSEMNGIYCSTRPMRISIATPKKNTIFQQQYVAPKSTVVAILMDTDLTTATFYIGNPDPGVAEEKLRSIFLQFGEIVYVKILAAKGCGTSAEEAIQRMHGSQIGQTVVHLSWGKKHNC</sequence>
<dbReference type="GO" id="GO:0006397">
    <property type="term" value="P:mRNA processing"/>
    <property type="evidence" value="ECO:0007669"/>
    <property type="project" value="UniProtKB-KW"/>
</dbReference>
<evidence type="ECO:0000256" key="1">
    <source>
        <dbReference type="ARBA" id="ARBA00022664"/>
    </source>
</evidence>
<dbReference type="SUPFAM" id="SSF54928">
    <property type="entry name" value="RNA-binding domain, RBD"/>
    <property type="match status" value="1"/>
</dbReference>
<dbReference type="PANTHER" id="PTHR47640">
    <property type="entry name" value="TRNA SELENOCYSTEINE 1-ASSOCIATED PROTEIN 1-RELATED-RELATED"/>
    <property type="match status" value="1"/>
</dbReference>
<proteinExistence type="predicted"/>
<keyword evidence="3 4" id="KW-0694">RNA-binding</keyword>
<evidence type="ECO:0000256" key="2">
    <source>
        <dbReference type="ARBA" id="ARBA00022737"/>
    </source>
</evidence>
<keyword evidence="7" id="KW-1185">Reference proteome</keyword>
<gene>
    <name evidence="6" type="ORF">LSAT_V11C400207780</name>
</gene>
<protein>
    <recommendedName>
        <fullName evidence="5">RRM domain-containing protein</fullName>
    </recommendedName>
</protein>
<reference evidence="6 7" key="1">
    <citation type="journal article" date="2017" name="Nat. Commun.">
        <title>Genome assembly with in vitro proximity ligation data and whole-genome triplication in lettuce.</title>
        <authorList>
            <person name="Reyes-Chin-Wo S."/>
            <person name="Wang Z."/>
            <person name="Yang X."/>
            <person name="Kozik A."/>
            <person name="Arikit S."/>
            <person name="Song C."/>
            <person name="Xia L."/>
            <person name="Froenicke L."/>
            <person name="Lavelle D.O."/>
            <person name="Truco M.J."/>
            <person name="Xia R."/>
            <person name="Zhu S."/>
            <person name="Xu C."/>
            <person name="Xu H."/>
            <person name="Xu X."/>
            <person name="Cox K."/>
            <person name="Korf I."/>
            <person name="Meyers B.C."/>
            <person name="Michelmore R.W."/>
        </authorList>
    </citation>
    <scope>NUCLEOTIDE SEQUENCE [LARGE SCALE GENOMIC DNA]</scope>
    <source>
        <strain evidence="7">cv. Salinas</strain>
        <tissue evidence="6">Seedlings</tissue>
    </source>
</reference>
<organism evidence="6 7">
    <name type="scientific">Lactuca sativa</name>
    <name type="common">Garden lettuce</name>
    <dbReference type="NCBI Taxonomy" id="4236"/>
    <lineage>
        <taxon>Eukaryota</taxon>
        <taxon>Viridiplantae</taxon>
        <taxon>Streptophyta</taxon>
        <taxon>Embryophyta</taxon>
        <taxon>Tracheophyta</taxon>
        <taxon>Spermatophyta</taxon>
        <taxon>Magnoliopsida</taxon>
        <taxon>eudicotyledons</taxon>
        <taxon>Gunneridae</taxon>
        <taxon>Pentapetalae</taxon>
        <taxon>asterids</taxon>
        <taxon>campanulids</taxon>
        <taxon>Asterales</taxon>
        <taxon>Asteraceae</taxon>
        <taxon>Cichorioideae</taxon>
        <taxon>Cichorieae</taxon>
        <taxon>Lactucinae</taxon>
        <taxon>Lactuca</taxon>
    </lineage>
</organism>
<accession>A0A9R1XKB0</accession>
<dbReference type="Gene3D" id="3.30.70.330">
    <property type="match status" value="2"/>
</dbReference>
<evidence type="ECO:0000313" key="6">
    <source>
        <dbReference type="EMBL" id="KAJ0210767.1"/>
    </source>
</evidence>
<dbReference type="GO" id="GO:0005829">
    <property type="term" value="C:cytosol"/>
    <property type="evidence" value="ECO:0000318"/>
    <property type="project" value="GO_Central"/>
</dbReference>
<dbReference type="PANTHER" id="PTHR47640:SF10">
    <property type="entry name" value="TRNA SELENOCYSTEINE 1-ASSOCIATED PROTEIN 1-RELATED"/>
    <property type="match status" value="1"/>
</dbReference>
<evidence type="ECO:0000256" key="3">
    <source>
        <dbReference type="ARBA" id="ARBA00022884"/>
    </source>
</evidence>
<evidence type="ECO:0000259" key="5">
    <source>
        <dbReference type="PROSITE" id="PS50102"/>
    </source>
</evidence>
<keyword evidence="2" id="KW-0677">Repeat</keyword>